<feature type="region of interest" description="Disordered" evidence="2">
    <location>
        <begin position="415"/>
        <end position="437"/>
    </location>
</feature>
<evidence type="ECO:0000313" key="3">
    <source>
        <dbReference type="EMBL" id="CAH3021602.1"/>
    </source>
</evidence>
<dbReference type="EMBL" id="CALNXI010000188">
    <property type="protein sequence ID" value="CAH3021602.1"/>
    <property type="molecule type" value="Genomic_DNA"/>
</dbReference>
<dbReference type="Proteomes" id="UP001159427">
    <property type="component" value="Unassembled WGS sequence"/>
</dbReference>
<feature type="compositionally biased region" description="Polar residues" evidence="2">
    <location>
        <begin position="249"/>
        <end position="258"/>
    </location>
</feature>
<name>A0ABN8M0H0_9CNID</name>
<feature type="compositionally biased region" description="Polar residues" evidence="2">
    <location>
        <begin position="222"/>
        <end position="237"/>
    </location>
</feature>
<accession>A0ABN8M0H0</accession>
<protein>
    <submittedName>
        <fullName evidence="3">Uncharacterized protein</fullName>
    </submittedName>
</protein>
<organism evidence="3 4">
    <name type="scientific">Porites evermanni</name>
    <dbReference type="NCBI Taxonomy" id="104178"/>
    <lineage>
        <taxon>Eukaryota</taxon>
        <taxon>Metazoa</taxon>
        <taxon>Cnidaria</taxon>
        <taxon>Anthozoa</taxon>
        <taxon>Hexacorallia</taxon>
        <taxon>Scleractinia</taxon>
        <taxon>Fungiina</taxon>
        <taxon>Poritidae</taxon>
        <taxon>Porites</taxon>
    </lineage>
</organism>
<keyword evidence="1" id="KW-0175">Coiled coil</keyword>
<sequence length="794" mass="88523">MAASGKRAGKTNVFWSKDPNDQDDKILKLHMPGMLLEPHTNVKMPMVRKPVHMIKPRVVTLQKSSHNSLEKKCFPLKTSSSYTNQKRDSNDSNSASYQRQLILGERPKREQGRNTKQFTLKELNPQDKKRVANLVKELAKVGEERVYAEEKLQEERMAFEERLAILQEEYDAVIKEKHHLQKRFVELQELLVKYQSNGRTPSPRKPVKSVAYEQNEIHQISGDVSSIPPSAPSNSLPSKPELTEIPGNTRPNTSSTETVSEKLSSKSQLPLPVIAPQARIDSAPHEKSEPLHQLSSFPLSQPRESVRGKSSLSPQAKQIAEGVLGGCPPVATHTNGKETSQSRDQTVIIPHTTPGDVPALNSSNLRETSLNTSSSVTGGYHVPSSIPQSQPAVQHGPTVMSQYPTHEKHVFSVFGGSEPRIPPRKNEDRSFSEASGVSGNFSAELDAVYRLYCREYELQLQLQQQQIELQKQQLQLQQQLQQVETLQQQQQQQQQEQQQQQQQQPPSSVKSPKHVLTAGQVICFALTGRMNQPITVVEETPAPSPLPRPASQPRQVSPARSLIPTPEGSSSILSNGRFLPGADVQGSRAESSVGTFVSCAPSEAEMSRGRASNRVELGKENRDPVVPDSHERVMSAPPSLPHSRQILEHYQEPRYQHEFIVPSTHSNYVRYSRKDNTQASSQRMNGTLDVVYHNDGLLSSRSSCHSNHTDASLRERKDEDFYVVPNLFSGRASSNLFHPNVDQESAVERGESIAERLQTDEGSNTQLAFLEPHSDTIRQWISAFSGGHCRWVGG</sequence>
<feature type="coiled-coil region" evidence="1">
    <location>
        <begin position="149"/>
        <end position="183"/>
    </location>
</feature>
<dbReference type="PANTHER" id="PTHR28375:SF1">
    <property type="entry name" value="PROTEIN HINDERIN"/>
    <property type="match status" value="1"/>
</dbReference>
<feature type="region of interest" description="Disordered" evidence="2">
    <location>
        <begin position="220"/>
        <end position="345"/>
    </location>
</feature>
<feature type="compositionally biased region" description="Polar residues" evidence="2">
    <location>
        <begin position="293"/>
        <end position="316"/>
    </location>
</feature>
<evidence type="ECO:0000256" key="1">
    <source>
        <dbReference type="SAM" id="Coils"/>
    </source>
</evidence>
<gene>
    <name evidence="3" type="ORF">PEVE_00012030</name>
</gene>
<dbReference type="PANTHER" id="PTHR28375">
    <property type="entry name" value="PROTEIN HINDERIN"/>
    <property type="match status" value="1"/>
</dbReference>
<proteinExistence type="predicted"/>
<comment type="caution">
    <text evidence="3">The sequence shown here is derived from an EMBL/GenBank/DDBJ whole genome shotgun (WGS) entry which is preliminary data.</text>
</comment>
<feature type="coiled-coil region" evidence="1">
    <location>
        <begin position="453"/>
        <end position="503"/>
    </location>
</feature>
<dbReference type="Pfam" id="PF15369">
    <property type="entry name" value="KIAA1328"/>
    <property type="match status" value="1"/>
</dbReference>
<evidence type="ECO:0000313" key="4">
    <source>
        <dbReference type="Proteomes" id="UP001159427"/>
    </source>
</evidence>
<feature type="compositionally biased region" description="Basic and acidic residues" evidence="2">
    <location>
        <begin position="616"/>
        <end position="633"/>
    </location>
</feature>
<evidence type="ECO:0000256" key="2">
    <source>
        <dbReference type="SAM" id="MobiDB-lite"/>
    </source>
</evidence>
<dbReference type="InterPro" id="IPR032736">
    <property type="entry name" value="Hinderin"/>
</dbReference>
<keyword evidence="4" id="KW-1185">Reference proteome</keyword>
<feature type="region of interest" description="Disordered" evidence="2">
    <location>
        <begin position="539"/>
        <end position="639"/>
    </location>
</feature>
<reference evidence="3 4" key="1">
    <citation type="submission" date="2022-05" db="EMBL/GenBank/DDBJ databases">
        <authorList>
            <consortium name="Genoscope - CEA"/>
            <person name="William W."/>
        </authorList>
    </citation>
    <scope>NUCLEOTIDE SEQUENCE [LARGE SCALE GENOMIC DNA]</scope>
</reference>
<feature type="compositionally biased region" description="Polar residues" evidence="2">
    <location>
        <begin position="332"/>
        <end position="345"/>
    </location>
</feature>